<feature type="domain" description="Histidine kinase/HSP90-like ATPase" evidence="3">
    <location>
        <begin position="34"/>
        <end position="145"/>
    </location>
</feature>
<keyword evidence="1" id="KW-0418">Kinase</keyword>
<feature type="region of interest" description="Disordered" evidence="2">
    <location>
        <begin position="1"/>
        <end position="22"/>
    </location>
</feature>
<dbReference type="SUPFAM" id="SSF55874">
    <property type="entry name" value="ATPase domain of HSP90 chaperone/DNA topoisomerase II/histidine kinase"/>
    <property type="match status" value="1"/>
</dbReference>
<evidence type="ECO:0000313" key="5">
    <source>
        <dbReference type="Proteomes" id="UP000641932"/>
    </source>
</evidence>
<accession>A0A918DZ06</accession>
<dbReference type="AlphaFoldDB" id="A0A918DZ06"/>
<feature type="compositionally biased region" description="Polar residues" evidence="2">
    <location>
        <begin position="1"/>
        <end position="10"/>
    </location>
</feature>
<sequence>MRRSDTTLLTSPAVPLTDRRHAPPAMRRHAAITLPAHERHVSTVRHHTAACLDAWRMDEDDQDRTVLIVGELAANAARHGRHDMTVTLVLSGPTLQIQVTDYGGPPRAALERPEEGECGRGLDIVRALAHSVDISTPPHGTRVRAEYRVGSPRPT</sequence>
<proteinExistence type="predicted"/>
<gene>
    <name evidence="4" type="ORF">GCM10012280_34380</name>
</gene>
<keyword evidence="1" id="KW-0723">Serine/threonine-protein kinase</keyword>
<keyword evidence="1" id="KW-0808">Transferase</keyword>
<organism evidence="4 5">
    <name type="scientific">Wenjunlia tyrosinilytica</name>
    <dbReference type="NCBI Taxonomy" id="1544741"/>
    <lineage>
        <taxon>Bacteria</taxon>
        <taxon>Bacillati</taxon>
        <taxon>Actinomycetota</taxon>
        <taxon>Actinomycetes</taxon>
        <taxon>Kitasatosporales</taxon>
        <taxon>Streptomycetaceae</taxon>
        <taxon>Wenjunlia</taxon>
    </lineage>
</organism>
<dbReference type="InterPro" id="IPR050267">
    <property type="entry name" value="Anti-sigma-factor_SerPK"/>
</dbReference>
<dbReference type="Gene3D" id="3.30.565.10">
    <property type="entry name" value="Histidine kinase-like ATPase, C-terminal domain"/>
    <property type="match status" value="1"/>
</dbReference>
<protein>
    <recommendedName>
        <fullName evidence="3">Histidine kinase/HSP90-like ATPase domain-containing protein</fullName>
    </recommendedName>
</protein>
<keyword evidence="5" id="KW-1185">Reference proteome</keyword>
<dbReference type="CDD" id="cd16936">
    <property type="entry name" value="HATPase_RsbW-like"/>
    <property type="match status" value="1"/>
</dbReference>
<reference evidence="4" key="1">
    <citation type="journal article" date="2014" name="Int. J. Syst. Evol. Microbiol.">
        <title>Complete genome sequence of Corynebacterium casei LMG S-19264T (=DSM 44701T), isolated from a smear-ripened cheese.</title>
        <authorList>
            <consortium name="US DOE Joint Genome Institute (JGI-PGF)"/>
            <person name="Walter F."/>
            <person name="Albersmeier A."/>
            <person name="Kalinowski J."/>
            <person name="Ruckert C."/>
        </authorList>
    </citation>
    <scope>NUCLEOTIDE SEQUENCE</scope>
    <source>
        <strain evidence="4">CGMCC 4.7201</strain>
    </source>
</reference>
<reference evidence="4" key="2">
    <citation type="submission" date="2020-09" db="EMBL/GenBank/DDBJ databases">
        <authorList>
            <person name="Sun Q."/>
            <person name="Zhou Y."/>
        </authorList>
    </citation>
    <scope>NUCLEOTIDE SEQUENCE</scope>
    <source>
        <strain evidence="4">CGMCC 4.7201</strain>
    </source>
</reference>
<evidence type="ECO:0000259" key="3">
    <source>
        <dbReference type="Pfam" id="PF13581"/>
    </source>
</evidence>
<dbReference type="InterPro" id="IPR036890">
    <property type="entry name" value="HATPase_C_sf"/>
</dbReference>
<dbReference type="Pfam" id="PF13581">
    <property type="entry name" value="HATPase_c_2"/>
    <property type="match status" value="1"/>
</dbReference>
<evidence type="ECO:0000256" key="2">
    <source>
        <dbReference type="SAM" id="MobiDB-lite"/>
    </source>
</evidence>
<name>A0A918DZ06_9ACTN</name>
<dbReference type="PANTHER" id="PTHR35526:SF3">
    <property type="entry name" value="ANTI-SIGMA-F FACTOR RSBW"/>
    <property type="match status" value="1"/>
</dbReference>
<dbReference type="Proteomes" id="UP000641932">
    <property type="component" value="Unassembled WGS sequence"/>
</dbReference>
<dbReference type="GO" id="GO:0004674">
    <property type="term" value="F:protein serine/threonine kinase activity"/>
    <property type="evidence" value="ECO:0007669"/>
    <property type="project" value="UniProtKB-KW"/>
</dbReference>
<evidence type="ECO:0000256" key="1">
    <source>
        <dbReference type="ARBA" id="ARBA00022527"/>
    </source>
</evidence>
<comment type="caution">
    <text evidence="4">The sequence shown here is derived from an EMBL/GenBank/DDBJ whole genome shotgun (WGS) entry which is preliminary data.</text>
</comment>
<evidence type="ECO:0000313" key="4">
    <source>
        <dbReference type="EMBL" id="GGO89961.1"/>
    </source>
</evidence>
<dbReference type="EMBL" id="BMMS01000014">
    <property type="protein sequence ID" value="GGO89961.1"/>
    <property type="molecule type" value="Genomic_DNA"/>
</dbReference>
<dbReference type="PANTHER" id="PTHR35526">
    <property type="entry name" value="ANTI-SIGMA-F FACTOR RSBW-RELATED"/>
    <property type="match status" value="1"/>
</dbReference>
<dbReference type="InterPro" id="IPR003594">
    <property type="entry name" value="HATPase_dom"/>
</dbReference>